<protein>
    <submittedName>
        <fullName evidence="2">DUF2975 domain-containing protein</fullName>
    </submittedName>
</protein>
<evidence type="ECO:0000313" key="2">
    <source>
        <dbReference type="EMBL" id="UYG16387.1"/>
    </source>
</evidence>
<accession>A0ABY6FZK6</accession>
<sequence>MNPLGVRALQTVIWIALAGSLVVQVVLVILLAHDLGGPGAVPHLAVGIVFLGVVCLQVVGVSILRLLTLVRHGQVFSARAFGFVDAIIGAVAAGAVLVAALAGIAVYLNRTQPGDALAPGAVALVCGAALVTAGVALVIYVQRQLLVQATSTDARAARLQAELDGVI</sequence>
<reference evidence="2" key="1">
    <citation type="submission" date="2022-10" db="EMBL/GenBank/DDBJ databases">
        <title>Whole-Genome Sequencing of Brachybacterium huguangmaarense BRM-3, Isolated from Betula schmidtii.</title>
        <authorList>
            <person name="Haam D."/>
        </authorList>
    </citation>
    <scope>NUCLEOTIDE SEQUENCE</scope>
    <source>
        <strain evidence="2">BRM-3</strain>
    </source>
</reference>
<feature type="transmembrane region" description="Helical" evidence="1">
    <location>
        <begin position="80"/>
        <end position="108"/>
    </location>
</feature>
<dbReference type="RefSeq" id="WP_263593600.1">
    <property type="nucleotide sequence ID" value="NZ_CP107020.1"/>
</dbReference>
<dbReference type="InterPro" id="IPR021354">
    <property type="entry name" value="DUF2975"/>
</dbReference>
<feature type="transmembrane region" description="Helical" evidence="1">
    <location>
        <begin position="44"/>
        <end position="68"/>
    </location>
</feature>
<gene>
    <name evidence="2" type="ORF">BRM3_12345</name>
</gene>
<feature type="transmembrane region" description="Helical" evidence="1">
    <location>
        <begin position="12"/>
        <end position="32"/>
    </location>
</feature>
<dbReference type="Proteomes" id="UP001164305">
    <property type="component" value="Chromosome"/>
</dbReference>
<dbReference type="Pfam" id="PF11188">
    <property type="entry name" value="DUF2975"/>
    <property type="match status" value="1"/>
</dbReference>
<keyword evidence="1" id="KW-0472">Membrane</keyword>
<evidence type="ECO:0000256" key="1">
    <source>
        <dbReference type="SAM" id="Phobius"/>
    </source>
</evidence>
<organism evidence="2 3">
    <name type="scientific">Brachybacterium huguangmaarense</name>
    <dbReference type="NCBI Taxonomy" id="1652028"/>
    <lineage>
        <taxon>Bacteria</taxon>
        <taxon>Bacillati</taxon>
        <taxon>Actinomycetota</taxon>
        <taxon>Actinomycetes</taxon>
        <taxon>Micrococcales</taxon>
        <taxon>Dermabacteraceae</taxon>
        <taxon>Brachybacterium</taxon>
    </lineage>
</organism>
<dbReference type="EMBL" id="CP107020">
    <property type="protein sequence ID" value="UYG16387.1"/>
    <property type="molecule type" value="Genomic_DNA"/>
</dbReference>
<feature type="transmembrane region" description="Helical" evidence="1">
    <location>
        <begin position="120"/>
        <end position="141"/>
    </location>
</feature>
<keyword evidence="3" id="KW-1185">Reference proteome</keyword>
<evidence type="ECO:0000313" key="3">
    <source>
        <dbReference type="Proteomes" id="UP001164305"/>
    </source>
</evidence>
<name>A0ABY6FZK6_9MICO</name>
<proteinExistence type="predicted"/>
<keyword evidence="1" id="KW-0812">Transmembrane</keyword>
<keyword evidence="1" id="KW-1133">Transmembrane helix</keyword>